<sequence length="147" mass="16809">MALHRINKELDDITTHPTLSCTAAPTDDDMFHWRATINGPEGSPYAGGVFSLDIFFQEGYPDIAPKVTFITKIYHPNISSNGIIDLDIFEDKWSPHISMSEILLLIRSLMTNPNLDEPLVPEIAHIYMTDRNHYDSNAREWTRNYAM</sequence>
<evidence type="ECO:0000259" key="7">
    <source>
        <dbReference type="PROSITE" id="PS50127"/>
    </source>
</evidence>
<dbReference type="GO" id="GO:0005524">
    <property type="term" value="F:ATP binding"/>
    <property type="evidence" value="ECO:0007669"/>
    <property type="project" value="UniProtKB-KW"/>
</dbReference>
<evidence type="ECO:0000313" key="8">
    <source>
        <dbReference type="EMBL" id="OAQ32111.1"/>
    </source>
</evidence>
<dbReference type="InterPro" id="IPR000608">
    <property type="entry name" value="UBC"/>
</dbReference>
<keyword evidence="5" id="KW-0833">Ubl conjugation pathway</keyword>
<dbReference type="FunFam" id="3.10.110.10:FF:000101">
    <property type="entry name" value="Ubiquitin-conjugating enzyme E2 D2"/>
    <property type="match status" value="1"/>
</dbReference>
<dbReference type="InterPro" id="IPR016135">
    <property type="entry name" value="UBQ-conjugating_enzyme/RWD"/>
</dbReference>
<name>A0A197K5Y6_9FUNG</name>
<evidence type="ECO:0000256" key="3">
    <source>
        <dbReference type="ARBA" id="ARBA00022679"/>
    </source>
</evidence>
<evidence type="ECO:0000256" key="5">
    <source>
        <dbReference type="ARBA" id="ARBA00022786"/>
    </source>
</evidence>
<evidence type="ECO:0000256" key="1">
    <source>
        <dbReference type="ARBA" id="ARBA00000485"/>
    </source>
</evidence>
<evidence type="ECO:0000313" key="9">
    <source>
        <dbReference type="Proteomes" id="UP000078512"/>
    </source>
</evidence>
<reference evidence="8 9" key="1">
    <citation type="submission" date="2016-05" db="EMBL/GenBank/DDBJ databases">
        <title>Genome sequencing reveals origins of a unique bacterial endosymbiosis in the earliest lineages of terrestrial Fungi.</title>
        <authorList>
            <consortium name="DOE Joint Genome Institute"/>
            <person name="Uehling J."/>
            <person name="Gryganskyi A."/>
            <person name="Hameed K."/>
            <person name="Tschaplinski T."/>
            <person name="Misztal P."/>
            <person name="Wu S."/>
            <person name="Desiro A."/>
            <person name="Vande Pol N."/>
            <person name="Du Z.-Y."/>
            <person name="Zienkiewicz A."/>
            <person name="Zienkiewicz K."/>
            <person name="Morin E."/>
            <person name="Tisserant E."/>
            <person name="Splivallo R."/>
            <person name="Hainaut M."/>
            <person name="Henrissat B."/>
            <person name="Ohm R."/>
            <person name="Kuo A."/>
            <person name="Yan J."/>
            <person name="Lipzen A."/>
            <person name="Nolan M."/>
            <person name="Labutti K."/>
            <person name="Barry K."/>
            <person name="Goldstein A."/>
            <person name="Labbe J."/>
            <person name="Schadt C."/>
            <person name="Tuskan G."/>
            <person name="Grigoriev I."/>
            <person name="Martin F."/>
            <person name="Vilgalys R."/>
            <person name="Bonito G."/>
        </authorList>
    </citation>
    <scope>NUCLEOTIDE SEQUENCE [LARGE SCALE GENOMIC DNA]</scope>
    <source>
        <strain evidence="8 9">AG-77</strain>
    </source>
</reference>
<keyword evidence="4" id="KW-0547">Nucleotide-binding</keyword>
<gene>
    <name evidence="8" type="ORF">K457DRAFT_108335</name>
</gene>
<accession>A0A197K5Y6</accession>
<keyword evidence="6" id="KW-0067">ATP-binding</keyword>
<evidence type="ECO:0000256" key="4">
    <source>
        <dbReference type="ARBA" id="ARBA00022741"/>
    </source>
</evidence>
<dbReference type="OrthoDB" id="7851174at2759"/>
<organism evidence="8 9">
    <name type="scientific">Linnemannia elongata AG-77</name>
    <dbReference type="NCBI Taxonomy" id="1314771"/>
    <lineage>
        <taxon>Eukaryota</taxon>
        <taxon>Fungi</taxon>
        <taxon>Fungi incertae sedis</taxon>
        <taxon>Mucoromycota</taxon>
        <taxon>Mortierellomycotina</taxon>
        <taxon>Mortierellomycetes</taxon>
        <taxon>Mortierellales</taxon>
        <taxon>Mortierellaceae</taxon>
        <taxon>Linnemannia</taxon>
    </lineage>
</organism>
<dbReference type="AlphaFoldDB" id="A0A197K5Y6"/>
<keyword evidence="9" id="KW-1185">Reference proteome</keyword>
<dbReference type="Gene3D" id="3.10.110.10">
    <property type="entry name" value="Ubiquitin Conjugating Enzyme"/>
    <property type="match status" value="1"/>
</dbReference>
<dbReference type="EMBL" id="KV442026">
    <property type="protein sequence ID" value="OAQ32111.1"/>
    <property type="molecule type" value="Genomic_DNA"/>
</dbReference>
<keyword evidence="3" id="KW-0808">Transferase</keyword>
<comment type="pathway">
    <text evidence="2">Protein modification; protein ubiquitination.</text>
</comment>
<evidence type="ECO:0000256" key="6">
    <source>
        <dbReference type="ARBA" id="ARBA00022840"/>
    </source>
</evidence>
<dbReference type="PANTHER" id="PTHR24068">
    <property type="entry name" value="UBIQUITIN-CONJUGATING ENZYME E2"/>
    <property type="match status" value="1"/>
</dbReference>
<protein>
    <submittedName>
        <fullName evidence="8">Putative ubiquitin conjugating enzyme</fullName>
    </submittedName>
</protein>
<dbReference type="Proteomes" id="UP000078512">
    <property type="component" value="Unassembled WGS sequence"/>
</dbReference>
<proteinExistence type="predicted"/>
<feature type="domain" description="UBC core" evidence="7">
    <location>
        <begin position="1"/>
        <end position="147"/>
    </location>
</feature>
<dbReference type="GO" id="GO:0061631">
    <property type="term" value="F:ubiquitin conjugating enzyme activity"/>
    <property type="evidence" value="ECO:0007669"/>
    <property type="project" value="UniProtKB-EC"/>
</dbReference>
<dbReference type="SMART" id="SM00212">
    <property type="entry name" value="UBCc"/>
    <property type="match status" value="1"/>
</dbReference>
<dbReference type="Pfam" id="PF00179">
    <property type="entry name" value="UQ_con"/>
    <property type="match status" value="1"/>
</dbReference>
<evidence type="ECO:0000256" key="2">
    <source>
        <dbReference type="ARBA" id="ARBA00004906"/>
    </source>
</evidence>
<dbReference type="STRING" id="1314771.A0A197K5Y6"/>
<dbReference type="SUPFAM" id="SSF54495">
    <property type="entry name" value="UBC-like"/>
    <property type="match status" value="1"/>
</dbReference>
<comment type="catalytic activity">
    <reaction evidence="1">
        <text>S-ubiquitinyl-[E1 ubiquitin-activating enzyme]-L-cysteine + [E2 ubiquitin-conjugating enzyme]-L-cysteine = [E1 ubiquitin-activating enzyme]-L-cysteine + S-ubiquitinyl-[E2 ubiquitin-conjugating enzyme]-L-cysteine.</text>
        <dbReference type="EC" id="2.3.2.23"/>
    </reaction>
</comment>
<dbReference type="PROSITE" id="PS50127">
    <property type="entry name" value="UBC_2"/>
    <property type="match status" value="1"/>
</dbReference>